<sequence>MYLGFQSFKNLREFGRTTAQIRKDQYQQRYKNTSVEAMLANIRFISKNEFDQNQFLEQVNVAADMIHQAKRLVFIGALFPLSLSLDMAEDLLNTGKAVIYNQLFTDFGIRRFEKGALIIIPTLTGNFIPANVPGFLDQVKSFPLLFLSKREIRKIPCQQFNLIQLPNLNQSNQSNLILLETYNLIKYMYFNKYIYL</sequence>
<dbReference type="GO" id="GO:1901135">
    <property type="term" value="P:carbohydrate derivative metabolic process"/>
    <property type="evidence" value="ECO:0007669"/>
    <property type="project" value="InterPro"/>
</dbReference>
<organism evidence="1 2">
    <name type="scientific">Ileibacterium valens</name>
    <dbReference type="NCBI Taxonomy" id="1862668"/>
    <lineage>
        <taxon>Bacteria</taxon>
        <taxon>Bacillati</taxon>
        <taxon>Bacillota</taxon>
        <taxon>Erysipelotrichia</taxon>
        <taxon>Erysipelotrichales</taxon>
        <taxon>Erysipelotrichaceae</taxon>
        <taxon>Ileibacterium</taxon>
    </lineage>
</organism>
<gene>
    <name evidence="1" type="ORF">BO222_05675</name>
</gene>
<dbReference type="SUPFAM" id="SSF53697">
    <property type="entry name" value="SIS domain"/>
    <property type="match status" value="1"/>
</dbReference>
<dbReference type="EMBL" id="MPJW01000116">
    <property type="protein sequence ID" value="OLU40142.1"/>
    <property type="molecule type" value="Genomic_DNA"/>
</dbReference>
<keyword evidence="2" id="KW-1185">Reference proteome</keyword>
<evidence type="ECO:0000313" key="1">
    <source>
        <dbReference type="EMBL" id="OLU40142.1"/>
    </source>
</evidence>
<dbReference type="GeneID" id="82202698"/>
<protein>
    <submittedName>
        <fullName evidence="1">Uncharacterized protein</fullName>
    </submittedName>
</protein>
<dbReference type="GO" id="GO:0097367">
    <property type="term" value="F:carbohydrate derivative binding"/>
    <property type="evidence" value="ECO:0007669"/>
    <property type="project" value="InterPro"/>
</dbReference>
<dbReference type="AlphaFoldDB" id="A0A1U7NGE8"/>
<proteinExistence type="predicted"/>
<dbReference type="RefSeq" id="WP_075819188.1">
    <property type="nucleotide sequence ID" value="NZ_CAPNHH010000104.1"/>
</dbReference>
<reference evidence="1 2" key="1">
    <citation type="submission" date="2016-11" db="EMBL/GenBank/DDBJ databases">
        <title>Description of two novel members of the family Erysipelotrichaceae: Ileibacterium lipovorans gen. nov., sp. nov. and Dubosiella newyorkensis, gen. nov., sp. nov.</title>
        <authorList>
            <person name="Cox L.M."/>
            <person name="Sohn J."/>
            <person name="Tyrrell K.L."/>
            <person name="Citron D.M."/>
            <person name="Lawson P.A."/>
            <person name="Patel N.B."/>
            <person name="Iizumi T."/>
            <person name="Perez-Perez G.I."/>
            <person name="Goldstein E.J."/>
            <person name="Blaser M.J."/>
        </authorList>
    </citation>
    <scope>NUCLEOTIDE SEQUENCE [LARGE SCALE GENOMIC DNA]</scope>
    <source>
        <strain evidence="1 2">NYU-BL-A3</strain>
    </source>
</reference>
<name>A0A1U7NGE8_9FIRM</name>
<dbReference type="Proteomes" id="UP000186341">
    <property type="component" value="Unassembled WGS sequence"/>
</dbReference>
<comment type="caution">
    <text evidence="1">The sequence shown here is derived from an EMBL/GenBank/DDBJ whole genome shotgun (WGS) entry which is preliminary data.</text>
</comment>
<dbReference type="InterPro" id="IPR046348">
    <property type="entry name" value="SIS_dom_sf"/>
</dbReference>
<evidence type="ECO:0000313" key="2">
    <source>
        <dbReference type="Proteomes" id="UP000186341"/>
    </source>
</evidence>
<accession>A0A1U7NGE8</accession>